<dbReference type="InterPro" id="IPR001012">
    <property type="entry name" value="UBX_dom"/>
</dbReference>
<dbReference type="CDD" id="cd02958">
    <property type="entry name" value="UAS"/>
    <property type="match status" value="1"/>
</dbReference>
<feature type="compositionally biased region" description="Pro residues" evidence="1">
    <location>
        <begin position="58"/>
        <end position="69"/>
    </location>
</feature>
<protein>
    <submittedName>
        <fullName evidence="2">Uncharacterized protein</fullName>
    </submittedName>
</protein>
<dbReference type="InterPro" id="IPR006577">
    <property type="entry name" value="UAS"/>
</dbReference>
<dbReference type="InterPro" id="IPR050730">
    <property type="entry name" value="UBX_domain-protein"/>
</dbReference>
<dbReference type="GO" id="GO:0043130">
    <property type="term" value="F:ubiquitin binding"/>
    <property type="evidence" value="ECO:0007669"/>
    <property type="project" value="TreeGrafter"/>
</dbReference>
<dbReference type="Gene3D" id="3.10.20.90">
    <property type="entry name" value="Phosphatidylinositol 3-kinase Catalytic Subunit, Chain A, domain 1"/>
    <property type="match status" value="1"/>
</dbReference>
<dbReference type="SMART" id="SM00594">
    <property type="entry name" value="UAS"/>
    <property type="match status" value="1"/>
</dbReference>
<dbReference type="InterPro" id="IPR036249">
    <property type="entry name" value="Thioredoxin-like_sf"/>
</dbReference>
<dbReference type="SUPFAM" id="SSF54236">
    <property type="entry name" value="Ubiquitin-like"/>
    <property type="match status" value="1"/>
</dbReference>
<dbReference type="SMART" id="SM00166">
    <property type="entry name" value="UBX"/>
    <property type="match status" value="1"/>
</dbReference>
<dbReference type="EnsemblPlants" id="EMT01048">
    <property type="protein sequence ID" value="EMT01048"/>
    <property type="gene ID" value="F775_17887"/>
</dbReference>
<dbReference type="AlphaFoldDB" id="N1QTV0"/>
<dbReference type="GO" id="GO:0036503">
    <property type="term" value="P:ERAD pathway"/>
    <property type="evidence" value="ECO:0007669"/>
    <property type="project" value="TreeGrafter"/>
</dbReference>
<dbReference type="Gene3D" id="3.40.30.10">
    <property type="entry name" value="Glutaredoxin"/>
    <property type="match status" value="1"/>
</dbReference>
<dbReference type="GO" id="GO:0005783">
    <property type="term" value="C:endoplasmic reticulum"/>
    <property type="evidence" value="ECO:0007669"/>
    <property type="project" value="TreeGrafter"/>
</dbReference>
<dbReference type="PROSITE" id="PS50033">
    <property type="entry name" value="UBX"/>
    <property type="match status" value="1"/>
</dbReference>
<dbReference type="InterPro" id="IPR049483">
    <property type="entry name" value="FAF1_2-like_UAS"/>
</dbReference>
<dbReference type="CDD" id="cd01767">
    <property type="entry name" value="UBX"/>
    <property type="match status" value="1"/>
</dbReference>
<evidence type="ECO:0000313" key="2">
    <source>
        <dbReference type="EnsemblPlants" id="EMT01048"/>
    </source>
</evidence>
<dbReference type="Pfam" id="PF00789">
    <property type="entry name" value="UBX"/>
    <property type="match status" value="1"/>
</dbReference>
<name>N1QTV0_AEGTA</name>
<accession>N1QTV0</accession>
<feature type="region of interest" description="Disordered" evidence="1">
    <location>
        <begin position="39"/>
        <end position="69"/>
    </location>
</feature>
<organism evidence="2">
    <name type="scientific">Aegilops tauschii</name>
    <name type="common">Tausch's goatgrass</name>
    <name type="synonym">Aegilops squarrosa</name>
    <dbReference type="NCBI Taxonomy" id="37682"/>
    <lineage>
        <taxon>Eukaryota</taxon>
        <taxon>Viridiplantae</taxon>
        <taxon>Streptophyta</taxon>
        <taxon>Embryophyta</taxon>
        <taxon>Tracheophyta</taxon>
        <taxon>Spermatophyta</taxon>
        <taxon>Magnoliopsida</taxon>
        <taxon>Liliopsida</taxon>
        <taxon>Poales</taxon>
        <taxon>Poaceae</taxon>
        <taxon>BOP clade</taxon>
        <taxon>Pooideae</taxon>
        <taxon>Triticodae</taxon>
        <taxon>Triticeae</taxon>
        <taxon>Triticinae</taxon>
        <taxon>Aegilops</taxon>
    </lineage>
</organism>
<dbReference type="Pfam" id="PF21021">
    <property type="entry name" value="FAF1"/>
    <property type="match status" value="1"/>
</dbReference>
<evidence type="ECO:0000256" key="1">
    <source>
        <dbReference type="SAM" id="MobiDB-lite"/>
    </source>
</evidence>
<dbReference type="InterPro" id="IPR029071">
    <property type="entry name" value="Ubiquitin-like_domsf"/>
</dbReference>
<dbReference type="PANTHER" id="PTHR23322:SF71">
    <property type="entry name" value="UBIQUITIN-ASSOCIATED (UBA) PROTEIN-RELATED"/>
    <property type="match status" value="1"/>
</dbReference>
<reference evidence="2" key="1">
    <citation type="submission" date="2015-06" db="UniProtKB">
        <authorList>
            <consortium name="EnsemblPlants"/>
        </authorList>
    </citation>
    <scope>IDENTIFICATION</scope>
</reference>
<dbReference type="PANTHER" id="PTHR23322">
    <property type="entry name" value="FAS-ASSOCIATED PROTEIN"/>
    <property type="match status" value="1"/>
</dbReference>
<dbReference type="SUPFAM" id="SSF52833">
    <property type="entry name" value="Thioredoxin-like"/>
    <property type="match status" value="1"/>
</dbReference>
<feature type="region of interest" description="Disordered" evidence="1">
    <location>
        <begin position="302"/>
        <end position="325"/>
    </location>
</feature>
<proteinExistence type="predicted"/>
<sequence>MSSSSARDGAGGSSRNYRSGFARNLARFPSSIVEGLSRSIARRAPRSRPGGIQVQHHQPPPQGPPLPASPPPFVPEELFFFSAFEQQYGGPHPFFYGCRLSEVLAIARREGKHVFVYLHDPGHPYTEPFCRGTLCSDVVVEFLDANFVSWGAVTGRGEGSGMAASLQPGSFPFCAVVAPVSSESITVLQRVEGPVTPSELVEMLQRTIDEQRVAFRASLADEQAAAFRASRAEEEERRRSALRLRQEQDAAYLESLRKDQVQEQFSFCSAVQCTCPVPQTRMSHLAVSVQEKERLAKSFQEGAVKPKAKAKPSTKYPGQAGGETTRTTQIRAPTHKETAPSHRTEANTKIMIRFPNGERRQQSFRHTDTIREIYKYVNSLGMPGIGRYQLVRSYPRKTYGHQQLEMNLGDAAPCSKRTQTNQSLPAQHRQELGALLQLLHLQFDPYSMFNHPPAELVLRVPKFWLRKPTQLVAERNPEE</sequence>